<proteinExistence type="predicted"/>
<reference evidence="1 2" key="1">
    <citation type="submission" date="2018-09" db="EMBL/GenBank/DDBJ databases">
        <title>Genomic investigation of the strawberry pathogen Phytophthora fragariae indicates pathogenicity is determined by transcriptional variation in three key races.</title>
        <authorList>
            <person name="Adams T.M."/>
            <person name="Armitage A.D."/>
            <person name="Sobczyk M.K."/>
            <person name="Bates H.J."/>
            <person name="Dunwell J.M."/>
            <person name="Nellist C.F."/>
            <person name="Harrison R.J."/>
        </authorList>
    </citation>
    <scope>NUCLEOTIDE SEQUENCE [LARGE SCALE GENOMIC DNA]</scope>
    <source>
        <strain evidence="1 2">SCRP249</strain>
    </source>
</reference>
<dbReference type="EMBL" id="QXFV01002955">
    <property type="protein sequence ID" value="KAE8981418.1"/>
    <property type="molecule type" value="Genomic_DNA"/>
</dbReference>
<dbReference type="PANTHER" id="PTHR48420">
    <property type="entry name" value="NON-HAEM DIOXYGENASE N-TERMINAL DOMAIN-CONTAINING PROTEIN"/>
    <property type="match status" value="1"/>
</dbReference>
<sequence length="79" mass="9006">MKVQLIVNTEMLVAHPCAKLVESKCSGYEKDKLRRIFSKCSKARLLHYFALSEGQTAVKYEATSLEDSFAWCGWHNDHG</sequence>
<name>A0A6A3ILA0_9STRA</name>
<protein>
    <submittedName>
        <fullName evidence="1">Uncharacterized protein</fullName>
    </submittedName>
</protein>
<evidence type="ECO:0000313" key="1">
    <source>
        <dbReference type="EMBL" id="KAE8981418.1"/>
    </source>
</evidence>
<organism evidence="1 2">
    <name type="scientific">Phytophthora rubi</name>
    <dbReference type="NCBI Taxonomy" id="129364"/>
    <lineage>
        <taxon>Eukaryota</taxon>
        <taxon>Sar</taxon>
        <taxon>Stramenopiles</taxon>
        <taxon>Oomycota</taxon>
        <taxon>Peronosporomycetes</taxon>
        <taxon>Peronosporales</taxon>
        <taxon>Peronosporaceae</taxon>
        <taxon>Phytophthora</taxon>
    </lineage>
</organism>
<gene>
    <name evidence="1" type="ORF">PR001_g24005</name>
</gene>
<dbReference type="AlphaFoldDB" id="A0A6A3ILA0"/>
<dbReference type="Proteomes" id="UP000429607">
    <property type="component" value="Unassembled WGS sequence"/>
</dbReference>
<dbReference type="PANTHER" id="PTHR48420:SF1">
    <property type="entry name" value="NON-HAEM DIOXYGENASE N-TERMINAL DOMAIN-CONTAINING PROTEIN"/>
    <property type="match status" value="1"/>
</dbReference>
<evidence type="ECO:0000313" key="2">
    <source>
        <dbReference type="Proteomes" id="UP000429607"/>
    </source>
</evidence>
<comment type="caution">
    <text evidence="1">The sequence shown here is derived from an EMBL/GenBank/DDBJ whole genome shotgun (WGS) entry which is preliminary data.</text>
</comment>
<accession>A0A6A3ILA0</accession>